<dbReference type="AlphaFoldDB" id="A0A2T0T9G7"/>
<dbReference type="InterPro" id="IPR001647">
    <property type="entry name" value="HTH_TetR"/>
</dbReference>
<keyword evidence="2" id="KW-0805">Transcription regulation</keyword>
<evidence type="ECO:0000256" key="2">
    <source>
        <dbReference type="ARBA" id="ARBA00023015"/>
    </source>
</evidence>
<dbReference type="InterPro" id="IPR039538">
    <property type="entry name" value="BetI_C"/>
</dbReference>
<sequence length="208" mass="22727">MLKRGVPRIVDPEARRSAVVDALFRVVRRDGVEQASLRNVAEEAGLAIGSVRHYFDSHDELLVFALRELEDRVEVRMRAGAERIFAADSSAERRPLVEALLGELLPLDADRHDEAVIWLAFVTAARTRPSLRPSALRLHEGLRMVVGRILAGAARLGALPEGVAVDVETERLAALVDGLAVNAVLQPDRTTPEVMVAVLSRHLDDLAG</sequence>
<gene>
    <name evidence="7" type="ORF">CLV43_104142</name>
</gene>
<dbReference type="PANTHER" id="PTHR30055:SF234">
    <property type="entry name" value="HTH-TYPE TRANSCRIPTIONAL REGULATOR BETI"/>
    <property type="match status" value="1"/>
</dbReference>
<dbReference type="PANTHER" id="PTHR30055">
    <property type="entry name" value="HTH-TYPE TRANSCRIPTIONAL REGULATOR RUTR"/>
    <property type="match status" value="1"/>
</dbReference>
<dbReference type="InterPro" id="IPR009057">
    <property type="entry name" value="Homeodomain-like_sf"/>
</dbReference>
<dbReference type="GO" id="GO:0000976">
    <property type="term" value="F:transcription cis-regulatory region binding"/>
    <property type="evidence" value="ECO:0007669"/>
    <property type="project" value="TreeGrafter"/>
</dbReference>
<evidence type="ECO:0000256" key="5">
    <source>
        <dbReference type="PROSITE-ProRule" id="PRU00335"/>
    </source>
</evidence>
<name>A0A2T0T9G7_9PSEU</name>
<keyword evidence="4" id="KW-0804">Transcription</keyword>
<dbReference type="Proteomes" id="UP000239494">
    <property type="component" value="Unassembled WGS sequence"/>
</dbReference>
<dbReference type="Gene3D" id="1.10.357.10">
    <property type="entry name" value="Tetracycline Repressor, domain 2"/>
    <property type="match status" value="1"/>
</dbReference>
<organism evidence="7 8">
    <name type="scientific">Umezawaea tangerina</name>
    <dbReference type="NCBI Taxonomy" id="84725"/>
    <lineage>
        <taxon>Bacteria</taxon>
        <taxon>Bacillati</taxon>
        <taxon>Actinomycetota</taxon>
        <taxon>Actinomycetes</taxon>
        <taxon>Pseudonocardiales</taxon>
        <taxon>Pseudonocardiaceae</taxon>
        <taxon>Umezawaea</taxon>
    </lineage>
</organism>
<keyword evidence="1" id="KW-0678">Repressor</keyword>
<dbReference type="SUPFAM" id="SSF46689">
    <property type="entry name" value="Homeodomain-like"/>
    <property type="match status" value="1"/>
</dbReference>
<dbReference type="PROSITE" id="PS50977">
    <property type="entry name" value="HTH_TETR_2"/>
    <property type="match status" value="1"/>
</dbReference>
<reference evidence="7 8" key="1">
    <citation type="submission" date="2018-03" db="EMBL/GenBank/DDBJ databases">
        <title>Genomic Encyclopedia of Archaeal and Bacterial Type Strains, Phase II (KMG-II): from individual species to whole genera.</title>
        <authorList>
            <person name="Goeker M."/>
        </authorList>
    </citation>
    <scope>NUCLEOTIDE SEQUENCE [LARGE SCALE GENOMIC DNA]</scope>
    <source>
        <strain evidence="7 8">DSM 44720</strain>
    </source>
</reference>
<dbReference type="Pfam" id="PF00440">
    <property type="entry name" value="TetR_N"/>
    <property type="match status" value="1"/>
</dbReference>
<dbReference type="Pfam" id="PF13977">
    <property type="entry name" value="TetR_C_6"/>
    <property type="match status" value="1"/>
</dbReference>
<dbReference type="InterPro" id="IPR050109">
    <property type="entry name" value="HTH-type_TetR-like_transc_reg"/>
</dbReference>
<accession>A0A2T0T9G7</accession>
<evidence type="ECO:0000256" key="1">
    <source>
        <dbReference type="ARBA" id="ARBA00022491"/>
    </source>
</evidence>
<feature type="domain" description="HTH tetR-type" evidence="6">
    <location>
        <begin position="13"/>
        <end position="73"/>
    </location>
</feature>
<comment type="caution">
    <text evidence="7">The sequence shown here is derived from an EMBL/GenBank/DDBJ whole genome shotgun (WGS) entry which is preliminary data.</text>
</comment>
<dbReference type="InterPro" id="IPR036271">
    <property type="entry name" value="Tet_transcr_reg_TetR-rel_C_sf"/>
</dbReference>
<keyword evidence="8" id="KW-1185">Reference proteome</keyword>
<protein>
    <submittedName>
        <fullName evidence="7">TetR family transcriptional regulator</fullName>
    </submittedName>
</protein>
<dbReference type="GO" id="GO:0003700">
    <property type="term" value="F:DNA-binding transcription factor activity"/>
    <property type="evidence" value="ECO:0007669"/>
    <property type="project" value="TreeGrafter"/>
</dbReference>
<keyword evidence="3 5" id="KW-0238">DNA-binding</keyword>
<evidence type="ECO:0000256" key="3">
    <source>
        <dbReference type="ARBA" id="ARBA00023125"/>
    </source>
</evidence>
<evidence type="ECO:0000313" key="8">
    <source>
        <dbReference type="Proteomes" id="UP000239494"/>
    </source>
</evidence>
<feature type="DNA-binding region" description="H-T-H motif" evidence="5">
    <location>
        <begin position="36"/>
        <end position="55"/>
    </location>
</feature>
<dbReference type="SUPFAM" id="SSF48498">
    <property type="entry name" value="Tetracyclin repressor-like, C-terminal domain"/>
    <property type="match status" value="1"/>
</dbReference>
<evidence type="ECO:0000256" key="4">
    <source>
        <dbReference type="ARBA" id="ARBA00023163"/>
    </source>
</evidence>
<evidence type="ECO:0000259" key="6">
    <source>
        <dbReference type="PROSITE" id="PS50977"/>
    </source>
</evidence>
<dbReference type="EMBL" id="PVTF01000004">
    <property type="protein sequence ID" value="PRY42312.1"/>
    <property type="molecule type" value="Genomic_DNA"/>
</dbReference>
<proteinExistence type="predicted"/>
<evidence type="ECO:0000313" key="7">
    <source>
        <dbReference type="EMBL" id="PRY42312.1"/>
    </source>
</evidence>